<dbReference type="AlphaFoldDB" id="A0A5C5XBN4"/>
<dbReference type="PANTHER" id="PTHR37691:SF1">
    <property type="entry name" value="BLR3518 PROTEIN"/>
    <property type="match status" value="1"/>
</dbReference>
<evidence type="ECO:0000256" key="1">
    <source>
        <dbReference type="SAM" id="MobiDB-lite"/>
    </source>
</evidence>
<dbReference type="OrthoDB" id="254108at2"/>
<dbReference type="SUPFAM" id="SSF75169">
    <property type="entry name" value="DsrEFH-like"/>
    <property type="match status" value="1"/>
</dbReference>
<feature type="signal peptide" evidence="2">
    <location>
        <begin position="1"/>
        <end position="23"/>
    </location>
</feature>
<evidence type="ECO:0000313" key="3">
    <source>
        <dbReference type="EMBL" id="TWT60049.1"/>
    </source>
</evidence>
<dbReference type="Gene3D" id="3.40.1260.10">
    <property type="entry name" value="DsrEFH-like"/>
    <property type="match status" value="1"/>
</dbReference>
<name>A0A5C5XBN4_9PLAN</name>
<feature type="chain" id="PRO_5023055552" evidence="2">
    <location>
        <begin position="24"/>
        <end position="344"/>
    </location>
</feature>
<reference evidence="3 4" key="1">
    <citation type="submission" date="2019-02" db="EMBL/GenBank/DDBJ databases">
        <title>Deep-cultivation of Planctomycetes and their phenomic and genomic characterization uncovers novel biology.</title>
        <authorList>
            <person name="Wiegand S."/>
            <person name="Jogler M."/>
            <person name="Boedeker C."/>
            <person name="Pinto D."/>
            <person name="Vollmers J."/>
            <person name="Rivas-Marin E."/>
            <person name="Kohn T."/>
            <person name="Peeters S.H."/>
            <person name="Heuer A."/>
            <person name="Rast P."/>
            <person name="Oberbeckmann S."/>
            <person name="Bunk B."/>
            <person name="Jeske O."/>
            <person name="Meyerdierks A."/>
            <person name="Storesund J.E."/>
            <person name="Kallscheuer N."/>
            <person name="Luecker S."/>
            <person name="Lage O.M."/>
            <person name="Pohl T."/>
            <person name="Merkel B.J."/>
            <person name="Hornburger P."/>
            <person name="Mueller R.-W."/>
            <person name="Bruemmer F."/>
            <person name="Labrenz M."/>
            <person name="Spormann A.M."/>
            <person name="Op Den Camp H."/>
            <person name="Overmann J."/>
            <person name="Amann R."/>
            <person name="Jetten M.S.M."/>
            <person name="Mascher T."/>
            <person name="Medema M.H."/>
            <person name="Devos D.P."/>
            <person name="Kaster A.-K."/>
            <person name="Ovreas L."/>
            <person name="Rohde M."/>
            <person name="Galperin M.Y."/>
            <person name="Jogler C."/>
        </authorList>
    </citation>
    <scope>NUCLEOTIDE SEQUENCE [LARGE SCALE GENOMIC DNA]</scope>
    <source>
        <strain evidence="3 4">Pan54</strain>
    </source>
</reference>
<gene>
    <name evidence="3" type="ORF">Pan54_07610</name>
</gene>
<dbReference type="RefSeq" id="WP_146502213.1">
    <property type="nucleotide sequence ID" value="NZ_SJPG01000001.1"/>
</dbReference>
<dbReference type="Proteomes" id="UP000316095">
    <property type="component" value="Unassembled WGS sequence"/>
</dbReference>
<proteinExistence type="predicted"/>
<organism evidence="3 4">
    <name type="scientific">Rubinisphaera italica</name>
    <dbReference type="NCBI Taxonomy" id="2527969"/>
    <lineage>
        <taxon>Bacteria</taxon>
        <taxon>Pseudomonadati</taxon>
        <taxon>Planctomycetota</taxon>
        <taxon>Planctomycetia</taxon>
        <taxon>Planctomycetales</taxon>
        <taxon>Planctomycetaceae</taxon>
        <taxon>Rubinisphaera</taxon>
    </lineage>
</organism>
<accession>A0A5C5XBN4</accession>
<dbReference type="InterPro" id="IPR027396">
    <property type="entry name" value="DsrEFH-like"/>
</dbReference>
<feature type="region of interest" description="Disordered" evidence="1">
    <location>
        <begin position="23"/>
        <end position="49"/>
    </location>
</feature>
<dbReference type="PANTHER" id="PTHR37691">
    <property type="entry name" value="BLR3518 PROTEIN"/>
    <property type="match status" value="1"/>
</dbReference>
<evidence type="ECO:0000313" key="4">
    <source>
        <dbReference type="Proteomes" id="UP000316095"/>
    </source>
</evidence>
<dbReference type="Pfam" id="PF02635">
    <property type="entry name" value="DsrE"/>
    <property type="match status" value="1"/>
</dbReference>
<comment type="caution">
    <text evidence="3">The sequence shown here is derived from an EMBL/GenBank/DDBJ whole genome shotgun (WGS) entry which is preliminary data.</text>
</comment>
<evidence type="ECO:0000256" key="2">
    <source>
        <dbReference type="SAM" id="SignalP"/>
    </source>
</evidence>
<keyword evidence="2" id="KW-0732">Signal</keyword>
<dbReference type="InterPro" id="IPR003787">
    <property type="entry name" value="Sulphur_relay_DsrE/F-like"/>
</dbReference>
<protein>
    <submittedName>
        <fullName evidence="3">DsrE/DsrF-like family protein</fullName>
    </submittedName>
</protein>
<dbReference type="EMBL" id="SJPG01000001">
    <property type="protein sequence ID" value="TWT60049.1"/>
    <property type="molecule type" value="Genomic_DNA"/>
</dbReference>
<sequence length="344" mass="38085" precursor="true">MNTSKIFQVTSLIFLFLSNPAWSQDDPGSQAKKKQPGYGHGRGMHQSDGRHEVDHKVFQYLLQNHDKIVRTVKELPDGVETLTESDVPEVAEKIKDHVEWMAYRVENRQPIRMRDPLFAELFKHTDKIKIVHKDTEKGVKVIETSDDPYVVKLIQAHAKAVSGFVERGFAEAMKNHSVPETAEIGDPEYSYPAIAEYGKVVQLPNAAQQPRDGSKILVDVTKGGTPDKLNPGIEKVARFVNIYKGAGKKPAQVEIAIVLHGEATLTILNSDIYSKRFETNGNPNLDCLHQLHEAGVEILVCGQSLIGKNAKQDEVVVFVDVAVSALTSLVNLQADGFSYVPLGN</sequence>
<keyword evidence="4" id="KW-1185">Reference proteome</keyword>